<dbReference type="InterPro" id="IPR000160">
    <property type="entry name" value="GGDEF_dom"/>
</dbReference>
<organism evidence="3 4">
    <name type="scientific">Paraglaciecola aquimarina</name>
    <dbReference type="NCBI Taxonomy" id="1235557"/>
    <lineage>
        <taxon>Bacteria</taxon>
        <taxon>Pseudomonadati</taxon>
        <taxon>Pseudomonadota</taxon>
        <taxon>Gammaproteobacteria</taxon>
        <taxon>Alteromonadales</taxon>
        <taxon>Alteromonadaceae</taxon>
        <taxon>Paraglaciecola</taxon>
    </lineage>
</organism>
<evidence type="ECO:0000313" key="4">
    <source>
        <dbReference type="Proteomes" id="UP001247805"/>
    </source>
</evidence>
<dbReference type="InterPro" id="IPR050706">
    <property type="entry name" value="Cyclic-di-GMP_PDE-like"/>
</dbReference>
<accession>A0ABU3T0N8</accession>
<evidence type="ECO:0000259" key="1">
    <source>
        <dbReference type="PROSITE" id="PS50883"/>
    </source>
</evidence>
<protein>
    <submittedName>
        <fullName evidence="3">GGDEF domain-containing phosphodiesterase</fullName>
        <ecNumber evidence="3">3.1.4.52</ecNumber>
    </submittedName>
</protein>
<dbReference type="InterPro" id="IPR043128">
    <property type="entry name" value="Rev_trsase/Diguanyl_cyclase"/>
</dbReference>
<dbReference type="Proteomes" id="UP001247805">
    <property type="component" value="Unassembled WGS sequence"/>
</dbReference>
<sequence>MLNAHSTDDTQVIASNLETLFEQSFSLDELVLDIDCSIGLAVYPDDATTYQGILQCADIAMYSCKEQHYRSAIYTPSLNKYSVMRLNLMSELKEALHDGQLHLYYQPKLAFQENAITTVECLIRWIHPEHGFVSPDEFIPLAEQTGAIRNVTNWALDVACNQLNSWQSQGIQLGVAVNISAMDLVDMRLPSYIAELLVRYKLTPNLLTLEVTESAVMSNPENALKALNVLKSMGITLSIDDFGTGYSSMAQLKKMPVHELKIDKAFVLDLASNKEDQVMVKTLISLAANLGLKTVAEGVEDIESLKLLNAFGCTKAQGFYLSKALPADQFNQWYETFNQNSKLG</sequence>
<dbReference type="PROSITE" id="PS50887">
    <property type="entry name" value="GGDEF"/>
    <property type="match status" value="1"/>
</dbReference>
<dbReference type="GO" id="GO:0071111">
    <property type="term" value="F:cyclic-guanylate-specific phosphodiesterase activity"/>
    <property type="evidence" value="ECO:0007669"/>
    <property type="project" value="UniProtKB-EC"/>
</dbReference>
<evidence type="ECO:0000259" key="2">
    <source>
        <dbReference type="PROSITE" id="PS50887"/>
    </source>
</evidence>
<dbReference type="Gene3D" id="3.20.20.450">
    <property type="entry name" value="EAL domain"/>
    <property type="match status" value="1"/>
</dbReference>
<dbReference type="PANTHER" id="PTHR33121:SF71">
    <property type="entry name" value="OXYGEN SENSOR PROTEIN DOSP"/>
    <property type="match status" value="1"/>
</dbReference>
<dbReference type="EC" id="3.1.4.52" evidence="3"/>
<keyword evidence="4" id="KW-1185">Reference proteome</keyword>
<keyword evidence="3" id="KW-0378">Hydrolase</keyword>
<dbReference type="InterPro" id="IPR035919">
    <property type="entry name" value="EAL_sf"/>
</dbReference>
<dbReference type="Pfam" id="PF00563">
    <property type="entry name" value="EAL"/>
    <property type="match status" value="1"/>
</dbReference>
<dbReference type="SUPFAM" id="SSF55073">
    <property type="entry name" value="Nucleotide cyclase"/>
    <property type="match status" value="1"/>
</dbReference>
<reference evidence="3 4" key="1">
    <citation type="submission" date="2023-10" db="EMBL/GenBank/DDBJ databases">
        <title>Glaciecola aquimarina strain GGW-M5 nov., isolated from a coastal seawater.</title>
        <authorList>
            <person name="Bayburt H."/>
            <person name="Kim J.M."/>
            <person name="Choi B.J."/>
            <person name="Jeon C.O."/>
        </authorList>
    </citation>
    <scope>NUCLEOTIDE SEQUENCE [LARGE SCALE GENOMIC DNA]</scope>
    <source>
        <strain evidence="3 4">KCTC 32108</strain>
    </source>
</reference>
<dbReference type="InterPro" id="IPR001633">
    <property type="entry name" value="EAL_dom"/>
</dbReference>
<dbReference type="PANTHER" id="PTHR33121">
    <property type="entry name" value="CYCLIC DI-GMP PHOSPHODIESTERASE PDEF"/>
    <property type="match status" value="1"/>
</dbReference>
<dbReference type="SMART" id="SM00052">
    <property type="entry name" value="EAL"/>
    <property type="match status" value="1"/>
</dbReference>
<dbReference type="SUPFAM" id="SSF141868">
    <property type="entry name" value="EAL domain-like"/>
    <property type="match status" value="1"/>
</dbReference>
<dbReference type="EMBL" id="JAWDIO010000002">
    <property type="protein sequence ID" value="MDU0355824.1"/>
    <property type="molecule type" value="Genomic_DNA"/>
</dbReference>
<dbReference type="InterPro" id="IPR029787">
    <property type="entry name" value="Nucleotide_cyclase"/>
</dbReference>
<dbReference type="CDD" id="cd01948">
    <property type="entry name" value="EAL"/>
    <property type="match status" value="1"/>
</dbReference>
<comment type="caution">
    <text evidence="3">The sequence shown here is derived from an EMBL/GenBank/DDBJ whole genome shotgun (WGS) entry which is preliminary data.</text>
</comment>
<dbReference type="Gene3D" id="3.30.70.270">
    <property type="match status" value="1"/>
</dbReference>
<name>A0ABU3T0N8_9ALTE</name>
<feature type="domain" description="EAL" evidence="1">
    <location>
        <begin position="85"/>
        <end position="338"/>
    </location>
</feature>
<dbReference type="Pfam" id="PF00990">
    <property type="entry name" value="GGDEF"/>
    <property type="match status" value="1"/>
</dbReference>
<gene>
    <name evidence="3" type="ORF">RS130_19770</name>
</gene>
<proteinExistence type="predicted"/>
<feature type="domain" description="GGDEF" evidence="2">
    <location>
        <begin position="1"/>
        <end position="78"/>
    </location>
</feature>
<evidence type="ECO:0000313" key="3">
    <source>
        <dbReference type="EMBL" id="MDU0355824.1"/>
    </source>
</evidence>
<dbReference type="PROSITE" id="PS50883">
    <property type="entry name" value="EAL"/>
    <property type="match status" value="1"/>
</dbReference>